<protein>
    <submittedName>
        <fullName evidence="1">Uncharacterized protein</fullName>
    </submittedName>
</protein>
<comment type="caution">
    <text evidence="1">The sequence shown here is derived from an EMBL/GenBank/DDBJ whole genome shotgun (WGS) entry which is preliminary data.</text>
</comment>
<gene>
    <name evidence="1" type="ORF">KFK09_018536</name>
</gene>
<evidence type="ECO:0000313" key="2">
    <source>
        <dbReference type="Proteomes" id="UP000829196"/>
    </source>
</evidence>
<evidence type="ECO:0000313" key="1">
    <source>
        <dbReference type="EMBL" id="KAI0500324.1"/>
    </source>
</evidence>
<sequence length="111" mass="13165">MAPALPKSEAISVTIYKPFLLSTLPWKKTTTRERERERPQWRWYISFCNLSAWSLQFDNLTSYFFCFCVSILKSRALLCELSHFLYQPHQRLLQQQSVPIEEEAMLTSKSK</sequence>
<dbReference type="Proteomes" id="UP000829196">
    <property type="component" value="Unassembled WGS sequence"/>
</dbReference>
<keyword evidence="2" id="KW-1185">Reference proteome</keyword>
<name>A0A8T3AW73_DENNO</name>
<reference evidence="1" key="1">
    <citation type="journal article" date="2022" name="Front. Genet.">
        <title>Chromosome-Scale Assembly of the Dendrobium nobile Genome Provides Insights Into the Molecular Mechanism of the Biosynthesis of the Medicinal Active Ingredient of Dendrobium.</title>
        <authorList>
            <person name="Xu Q."/>
            <person name="Niu S.-C."/>
            <person name="Li K.-L."/>
            <person name="Zheng P.-J."/>
            <person name="Zhang X.-J."/>
            <person name="Jia Y."/>
            <person name="Liu Y."/>
            <person name="Niu Y.-X."/>
            <person name="Yu L.-H."/>
            <person name="Chen D.-F."/>
            <person name="Zhang G.-Q."/>
        </authorList>
    </citation>
    <scope>NUCLEOTIDE SEQUENCE</scope>
    <source>
        <tissue evidence="1">Leaf</tissue>
    </source>
</reference>
<organism evidence="1 2">
    <name type="scientific">Dendrobium nobile</name>
    <name type="common">Orchid</name>
    <dbReference type="NCBI Taxonomy" id="94219"/>
    <lineage>
        <taxon>Eukaryota</taxon>
        <taxon>Viridiplantae</taxon>
        <taxon>Streptophyta</taxon>
        <taxon>Embryophyta</taxon>
        <taxon>Tracheophyta</taxon>
        <taxon>Spermatophyta</taxon>
        <taxon>Magnoliopsida</taxon>
        <taxon>Liliopsida</taxon>
        <taxon>Asparagales</taxon>
        <taxon>Orchidaceae</taxon>
        <taxon>Epidendroideae</taxon>
        <taxon>Malaxideae</taxon>
        <taxon>Dendrobiinae</taxon>
        <taxon>Dendrobium</taxon>
    </lineage>
</organism>
<accession>A0A8T3AW73</accession>
<dbReference type="AlphaFoldDB" id="A0A8T3AW73"/>
<dbReference type="EMBL" id="JAGYWB010000013">
    <property type="protein sequence ID" value="KAI0500324.1"/>
    <property type="molecule type" value="Genomic_DNA"/>
</dbReference>
<proteinExistence type="predicted"/>